<dbReference type="PANTHER" id="PTHR21152">
    <property type="entry name" value="AMINOTRANSFERASE CLASS V"/>
    <property type="match status" value="1"/>
</dbReference>
<dbReference type="SUPFAM" id="SSF53383">
    <property type="entry name" value="PLP-dependent transferases"/>
    <property type="match status" value="1"/>
</dbReference>
<evidence type="ECO:0000313" key="5">
    <source>
        <dbReference type="Proteomes" id="UP001165283"/>
    </source>
</evidence>
<sequence>MRKTHFGAEYGWRHIGRQCSDRPRRSITGLHHGQITSGRVGRPAVDVFRIPTSAHATIGAAVVTHEGRHFLQIPGPTNVPDRVLRAMSAPTIDHRGPEFAALTTEVLDAVKPVFGTTGPVVIYPASGTGAWEAALVNTLSPGDRVLIGETGHFSTLWAGLAAKHGLRVDVIPGDWRRGVDPAAVRERLDADAGHEIAAVCVVHNETSTGVTSRVPEVRAAIDAAAHPALLLVDTISSLASIDYRHDEWGVDVTVAGSQKGLMLPPGLGFNAVSRKALDHRGSLTSAYFDWDPILESNARGFFPYTPATNLLYGLREACAMLAEEGLPAVFARHQRHATATRAAVRAWGLEVLCLDEREYSGSLTAVLLPSGHNADEVRRVVLERFDMSLGSGLGKLAGTVFRIGHLGHFNDLSLAGTLSGVQMGLQLAGVPIKPGGVEVALEHLRDAG</sequence>
<keyword evidence="4" id="KW-0808">Transferase</keyword>
<dbReference type="GO" id="GO:0008483">
    <property type="term" value="F:transaminase activity"/>
    <property type="evidence" value="ECO:0007669"/>
    <property type="project" value="UniProtKB-KW"/>
</dbReference>
<proteinExistence type="predicted"/>
<dbReference type="InterPro" id="IPR015424">
    <property type="entry name" value="PyrdxlP-dep_Trfase"/>
</dbReference>
<dbReference type="InterPro" id="IPR000192">
    <property type="entry name" value="Aminotrans_V_dom"/>
</dbReference>
<protein>
    <submittedName>
        <fullName evidence="4">Aminotransferase class V-fold PLP-dependent enzyme</fullName>
    </submittedName>
</protein>
<dbReference type="EMBL" id="JAGSOV010000039">
    <property type="protein sequence ID" value="MCO1656956.1"/>
    <property type="molecule type" value="Genomic_DNA"/>
</dbReference>
<dbReference type="Gene3D" id="3.90.1150.10">
    <property type="entry name" value="Aspartate Aminotransferase, domain 1"/>
    <property type="match status" value="1"/>
</dbReference>
<dbReference type="InterPro" id="IPR015421">
    <property type="entry name" value="PyrdxlP-dep_Trfase_major"/>
</dbReference>
<reference evidence="4" key="1">
    <citation type="submission" date="2021-04" db="EMBL/GenBank/DDBJ databases">
        <title>Pseudonocardia sp. nov., isolated from sandy soil of mangrove forest.</title>
        <authorList>
            <person name="Zan Z."/>
            <person name="Huang R."/>
            <person name="Liu W."/>
        </authorList>
    </citation>
    <scope>NUCLEOTIDE SEQUENCE</scope>
    <source>
        <strain evidence="4">S2-4</strain>
    </source>
</reference>
<comment type="caution">
    <text evidence="4">The sequence shown here is derived from an EMBL/GenBank/DDBJ whole genome shotgun (WGS) entry which is preliminary data.</text>
</comment>
<dbReference type="Proteomes" id="UP001165283">
    <property type="component" value="Unassembled WGS sequence"/>
</dbReference>
<accession>A0ABT1A1S3</accession>
<dbReference type="Gene3D" id="3.40.640.10">
    <property type="entry name" value="Type I PLP-dependent aspartate aminotransferase-like (Major domain)"/>
    <property type="match status" value="1"/>
</dbReference>
<gene>
    <name evidence="4" type="ORF">KDL28_17995</name>
</gene>
<keyword evidence="2" id="KW-0663">Pyridoxal phosphate</keyword>
<evidence type="ECO:0000256" key="1">
    <source>
        <dbReference type="ARBA" id="ARBA00001933"/>
    </source>
</evidence>
<organism evidence="4 5">
    <name type="scientific">Pseudonocardia humida</name>
    <dbReference type="NCBI Taxonomy" id="2800819"/>
    <lineage>
        <taxon>Bacteria</taxon>
        <taxon>Bacillati</taxon>
        <taxon>Actinomycetota</taxon>
        <taxon>Actinomycetes</taxon>
        <taxon>Pseudonocardiales</taxon>
        <taxon>Pseudonocardiaceae</taxon>
        <taxon>Pseudonocardia</taxon>
    </lineage>
</organism>
<dbReference type="InterPro" id="IPR015422">
    <property type="entry name" value="PyrdxlP-dep_Trfase_small"/>
</dbReference>
<dbReference type="PANTHER" id="PTHR21152:SF40">
    <property type="entry name" value="ALANINE--GLYOXYLATE AMINOTRANSFERASE"/>
    <property type="match status" value="1"/>
</dbReference>
<evidence type="ECO:0000259" key="3">
    <source>
        <dbReference type="Pfam" id="PF00266"/>
    </source>
</evidence>
<evidence type="ECO:0000313" key="4">
    <source>
        <dbReference type="EMBL" id="MCO1656956.1"/>
    </source>
</evidence>
<feature type="domain" description="Aminotransferase class V" evidence="3">
    <location>
        <begin position="71"/>
        <end position="377"/>
    </location>
</feature>
<dbReference type="Pfam" id="PF00266">
    <property type="entry name" value="Aminotran_5"/>
    <property type="match status" value="1"/>
</dbReference>
<comment type="cofactor">
    <cofactor evidence="1">
        <name>pyridoxal 5'-phosphate</name>
        <dbReference type="ChEBI" id="CHEBI:597326"/>
    </cofactor>
</comment>
<keyword evidence="5" id="KW-1185">Reference proteome</keyword>
<evidence type="ECO:0000256" key="2">
    <source>
        <dbReference type="ARBA" id="ARBA00022898"/>
    </source>
</evidence>
<keyword evidence="4" id="KW-0032">Aminotransferase</keyword>
<name>A0ABT1A1S3_9PSEU</name>